<evidence type="ECO:0000256" key="6">
    <source>
        <dbReference type="ARBA" id="ARBA00022692"/>
    </source>
</evidence>
<comment type="function">
    <text evidence="13">A cholesterol-dependent toxin that causes cytolysis by forming pores in cholesterol containing host membranes. After binding to target membranes, the protein undergoes a major conformation change, leading to its insertion in the host membrane and formation of an oligomeric pore complex. Cholesterol is required for binding to host membranes, membrane insertion and pore formation; cholesterol binding is mediated by a Thr-Leu pair in the C-terminus. Can be reversibly inactivated by oxidation.</text>
</comment>
<dbReference type="InterPro" id="IPR036363">
    <property type="entry name" value="Thiol_cytolysin_ab_sf"/>
</dbReference>
<dbReference type="InterPro" id="IPR038700">
    <property type="entry name" value="Thiol_cytolys_C_sf"/>
</dbReference>
<dbReference type="AlphaFoldDB" id="A0Q0M2"/>
<dbReference type="SUPFAM" id="SSF56978">
    <property type="entry name" value="Perfringolysin"/>
    <property type="match status" value="1"/>
</dbReference>
<dbReference type="RefSeq" id="WP_011722174.1">
    <property type="nucleotide sequence ID" value="NC_008593.1"/>
</dbReference>
<reference evidence="15 16" key="1">
    <citation type="journal article" date="2006" name="Nat. Biotechnol.">
        <title>The genome and transcriptomes of the anti-tumor agent Clostridium novyi-NT.</title>
        <authorList>
            <person name="Bettegowda C."/>
            <person name="Huang X."/>
            <person name="Lin J."/>
            <person name="Cheong I."/>
            <person name="Kohli M."/>
            <person name="Szabo S.A."/>
            <person name="Zhang X."/>
            <person name="Diaz L.A. Jr."/>
            <person name="Velculescu V.E."/>
            <person name="Parmigiani G."/>
            <person name="Kinzler K.W."/>
            <person name="Vogelstein B."/>
            <person name="Zhou S."/>
        </authorList>
    </citation>
    <scope>NUCLEOTIDE SEQUENCE [LARGE SCALE GENOMIC DNA]</scope>
    <source>
        <strain evidence="15 16">NT</strain>
    </source>
</reference>
<evidence type="ECO:0000256" key="13">
    <source>
        <dbReference type="RuleBase" id="RU364025"/>
    </source>
</evidence>
<proteinExistence type="inferred from homology"/>
<keyword evidence="11 13" id="KW-0446">Lipid-binding</keyword>
<feature type="signal peptide" evidence="13">
    <location>
        <begin position="1"/>
        <end position="22"/>
    </location>
</feature>
<keyword evidence="12 13" id="KW-0472">Membrane</keyword>
<evidence type="ECO:0000256" key="1">
    <source>
        <dbReference type="ARBA" id="ARBA00004301"/>
    </source>
</evidence>
<dbReference type="InterPro" id="IPR036359">
    <property type="entry name" value="Thiol_cytolysin_sf"/>
</dbReference>
<evidence type="ECO:0000256" key="8">
    <source>
        <dbReference type="ARBA" id="ARBA00022852"/>
    </source>
</evidence>
<protein>
    <recommendedName>
        <fullName evidence="13">Thiol-activated cytolysin</fullName>
    </recommendedName>
</protein>
<keyword evidence="13" id="KW-1032">Host cell membrane</keyword>
<sequence>MKKSLKTIIRSISFLSILTLTCSCNFITSTQKNVSLLSGPNKVIKPKKTKSLDDRIYGLKYDPNKILSFNGEKVENFVPNEGFSTPDKYIVIKREKKSISDSTADIAVIDSMNDKTYPGAIQLANRNLIENKPNIVSCERKPITISIDLPGMGEEGKTTITSPTYSSVKAGIDSLLNKWNSHYSSIYSIPTRFSYSDSMVYSKSQLSAKLGCNFKALNKALDIDFDSIYKGQKKVMLLAYKQIFYTVNVDAPNHPSDFFGDKVTFNDLAKKGVNSKNPPVYVSSVSYGRTIYVKLETTSKSANVKAAFKALIENQNISSNSEYKNILNQSSFTATVLGGGAKEHNKVITKNFDEIRNIITNNSEYSPRNPGYPIAYTTSFLKDNSVATVNNKTDYIETTSTEYTNGKITLDHRGAYVAKFNITWDEVSYDKNGKEIVEHKSWEGNDFGRTAHFNTELYLKGNARNICIKAKECTGLAWEWWRTIIDDKNVPLVKNRKVYIWGTTLYPRTLTEIE</sequence>
<evidence type="ECO:0000256" key="2">
    <source>
        <dbReference type="ARBA" id="ARBA00008503"/>
    </source>
</evidence>
<dbReference type="GO" id="GO:0005576">
    <property type="term" value="C:extracellular region"/>
    <property type="evidence" value="ECO:0007669"/>
    <property type="project" value="UniProtKB-SubCell"/>
</dbReference>
<keyword evidence="10" id="KW-0843">Virulence</keyword>
<keyword evidence="9 13" id="KW-1043">Host membrane</keyword>
<evidence type="ECO:0000256" key="10">
    <source>
        <dbReference type="ARBA" id="ARBA00023026"/>
    </source>
</evidence>
<dbReference type="GO" id="GO:0090729">
    <property type="term" value="F:toxin activity"/>
    <property type="evidence" value="ECO:0007669"/>
    <property type="project" value="UniProtKB-KW"/>
</dbReference>
<keyword evidence="4 13" id="KW-0964">Secreted</keyword>
<evidence type="ECO:0000256" key="12">
    <source>
        <dbReference type="ARBA" id="ARBA00023136"/>
    </source>
</evidence>
<dbReference type="Pfam" id="PF01289">
    <property type="entry name" value="Thiol_cytolysin"/>
    <property type="match status" value="1"/>
</dbReference>
<dbReference type="Gene3D" id="3.90.840.10">
    <property type="entry name" value="Thiol-activated cytolysin superfamily/Thiol-activated cytolysin, alpha-beta domain"/>
    <property type="match status" value="1"/>
</dbReference>
<dbReference type="GO" id="GO:0020002">
    <property type="term" value="C:host cell plasma membrane"/>
    <property type="evidence" value="ECO:0007669"/>
    <property type="project" value="UniProtKB-SubCell"/>
</dbReference>
<keyword evidence="8 13" id="KW-0204">Cytolysis</keyword>
<gene>
    <name evidence="15" type="ordered locus">NT01CX_2101</name>
</gene>
<keyword evidence="6 13" id="KW-0812">Transmembrane</keyword>
<dbReference type="PRINTS" id="PR01400">
    <property type="entry name" value="TACYTOLYSIN"/>
</dbReference>
<evidence type="ECO:0000256" key="9">
    <source>
        <dbReference type="ARBA" id="ARBA00022870"/>
    </source>
</evidence>
<comment type="similarity">
    <text evidence="2 13">Belongs to the cholesterol-dependent cytolysin family.</text>
</comment>
<dbReference type="eggNOG" id="ENOG502Z7ST">
    <property type="taxonomic scope" value="Bacteria"/>
</dbReference>
<evidence type="ECO:0000256" key="3">
    <source>
        <dbReference type="ARBA" id="ARBA00022452"/>
    </source>
</evidence>
<dbReference type="Pfam" id="PF17440">
    <property type="entry name" value="Thiol_cytolys_C"/>
    <property type="match status" value="1"/>
</dbReference>
<accession>A0Q0M2</accession>
<dbReference type="Gene3D" id="3.40.30.40">
    <property type="entry name" value="Perfringolysin"/>
    <property type="match status" value="1"/>
</dbReference>
<evidence type="ECO:0000256" key="5">
    <source>
        <dbReference type="ARBA" id="ARBA00022656"/>
    </source>
</evidence>
<evidence type="ECO:0000256" key="4">
    <source>
        <dbReference type="ARBA" id="ARBA00022525"/>
    </source>
</evidence>
<dbReference type="Proteomes" id="UP000008220">
    <property type="component" value="Chromosome"/>
</dbReference>
<feature type="chain" id="PRO_5039757662" description="Thiol-activated cytolysin" evidence="13">
    <location>
        <begin position="23"/>
        <end position="514"/>
    </location>
</feature>
<dbReference type="PROSITE" id="PS00481">
    <property type="entry name" value="THIOL_CYTOLYSINS"/>
    <property type="match status" value="1"/>
</dbReference>
<evidence type="ECO:0000259" key="14">
    <source>
        <dbReference type="Pfam" id="PF17440"/>
    </source>
</evidence>
<feature type="domain" description="Thiol-activated cytolysin C-terminal" evidence="14">
    <location>
        <begin position="407"/>
        <end position="508"/>
    </location>
</feature>
<dbReference type="STRING" id="386415.NT01CX_2101"/>
<keyword evidence="13" id="KW-0732">Signal</keyword>
<name>A0Q0M2_CLONN</name>
<organism evidence="15 16">
    <name type="scientific">Clostridium novyi (strain NT)</name>
    <dbReference type="NCBI Taxonomy" id="386415"/>
    <lineage>
        <taxon>Bacteria</taxon>
        <taxon>Bacillati</taxon>
        <taxon>Bacillota</taxon>
        <taxon>Clostridia</taxon>
        <taxon>Eubacteriales</taxon>
        <taxon>Clostridiaceae</taxon>
        <taxon>Clostridium</taxon>
    </lineage>
</organism>
<dbReference type="InterPro" id="IPR035390">
    <property type="entry name" value="Thiol_cytolys_C"/>
</dbReference>
<keyword evidence="7 13" id="KW-0354">Hemolysis</keyword>
<keyword evidence="5 13" id="KW-0800">Toxin</keyword>
<evidence type="ECO:0000256" key="7">
    <source>
        <dbReference type="ARBA" id="ARBA00022735"/>
    </source>
</evidence>
<evidence type="ECO:0000313" key="15">
    <source>
        <dbReference type="EMBL" id="ABK61039.1"/>
    </source>
</evidence>
<dbReference type="PATRIC" id="fig|386415.7.peg.1206"/>
<dbReference type="PROSITE" id="PS51257">
    <property type="entry name" value="PROKAR_LIPOPROTEIN"/>
    <property type="match status" value="1"/>
</dbReference>
<dbReference type="InterPro" id="IPR001869">
    <property type="entry name" value="Thiol_cytolysin"/>
</dbReference>
<keyword evidence="3 13" id="KW-1134">Transmembrane beta strand</keyword>
<dbReference type="GO" id="GO:0015485">
    <property type="term" value="F:cholesterol binding"/>
    <property type="evidence" value="ECO:0007669"/>
    <property type="project" value="InterPro"/>
</dbReference>
<dbReference type="HOGENOM" id="CLU_026912_1_0_9"/>
<comment type="subcellular location">
    <subcellularLocation>
        <location evidence="1">Host membrane</location>
        <topology evidence="1">Multi-pass membrane protein</topology>
    </subcellularLocation>
    <subcellularLocation>
        <location evidence="13">Secreted</location>
    </subcellularLocation>
    <subcellularLocation>
        <location evidence="13">Host cell membrane</location>
        <topology evidence="13">Multi-pass membrane protein</topology>
    </subcellularLocation>
</comment>
<keyword evidence="16" id="KW-1185">Reference proteome</keyword>
<dbReference type="GO" id="GO:0031640">
    <property type="term" value="P:killing of cells of another organism"/>
    <property type="evidence" value="ECO:0007669"/>
    <property type="project" value="UniProtKB-KW"/>
</dbReference>
<evidence type="ECO:0000256" key="11">
    <source>
        <dbReference type="ARBA" id="ARBA00023121"/>
    </source>
</evidence>
<evidence type="ECO:0000313" key="16">
    <source>
        <dbReference type="Proteomes" id="UP000008220"/>
    </source>
</evidence>
<dbReference type="Gene3D" id="3.30.1040.20">
    <property type="match status" value="1"/>
</dbReference>
<dbReference type="KEGG" id="cno:NT01CX_2101"/>
<dbReference type="Gene3D" id="2.60.40.1430">
    <property type="entry name" value="Perfringolysin, domain 4"/>
    <property type="match status" value="1"/>
</dbReference>
<dbReference type="EMBL" id="CP000382">
    <property type="protein sequence ID" value="ABK61039.1"/>
    <property type="molecule type" value="Genomic_DNA"/>
</dbReference>